<dbReference type="Proteomes" id="UP000054375">
    <property type="component" value="Unassembled WGS sequence"/>
</dbReference>
<dbReference type="SMART" id="SM01043">
    <property type="entry name" value="BTAD"/>
    <property type="match status" value="1"/>
</dbReference>
<dbReference type="InterPro" id="IPR018392">
    <property type="entry name" value="LysM"/>
</dbReference>
<evidence type="ECO:0000256" key="2">
    <source>
        <dbReference type="SAM" id="Phobius"/>
    </source>
</evidence>
<dbReference type="InterPro" id="IPR005158">
    <property type="entry name" value="BTAD"/>
</dbReference>
<feature type="transmembrane region" description="Helical" evidence="2">
    <location>
        <begin position="438"/>
        <end position="460"/>
    </location>
</feature>
<dbReference type="Gene3D" id="3.10.350.10">
    <property type="entry name" value="LysM domain"/>
    <property type="match status" value="2"/>
</dbReference>
<evidence type="ECO:0000259" key="3">
    <source>
        <dbReference type="PROSITE" id="PS51782"/>
    </source>
</evidence>
<feature type="region of interest" description="Disordered" evidence="1">
    <location>
        <begin position="961"/>
        <end position="981"/>
    </location>
</feature>
<feature type="region of interest" description="Disordered" evidence="1">
    <location>
        <begin position="151"/>
        <end position="174"/>
    </location>
</feature>
<gene>
    <name evidence="4" type="ORF">AQJ54_42535</name>
</gene>
<feature type="region of interest" description="Disordered" evidence="1">
    <location>
        <begin position="312"/>
        <end position="437"/>
    </location>
</feature>
<dbReference type="PROSITE" id="PS51782">
    <property type="entry name" value="LYSM"/>
    <property type="match status" value="1"/>
</dbReference>
<sequence length="1141" mass="120721">MRTTPSPDPTAGRTLARVLKAVLGLIVLAAAVAGLPLLLAWATPAIWDATHDDLMHLLDRQDTGAVFLLLLVAVGWIGWAQFAFCAVRELIAQLRGRTWRAPRGLGSSQRAAALLIGSILVLLPTSSALASDAQAAPAATAAPMPGQMTQAQQTIAADQPPASDVSTSTSPTPYTVRELRPAESLWGIAEKELGDGERWREIADLNEGRTMVDGQVFRANSFLQPGWQLEMPETAGGIRTQPQDGVPAAGEKNEHVVTVHSGDYLSKIAEDELGNGDQWPRLFEANRNKPQPHGLPAISDPDVIYAGQQITVPGAQPDRSPQEHVDESESREATPPATHSPDGTQTPGGSTKEQAPAPSRTAAPAPEASAPSTQASRPAQDGRQDQTSPSAPASPTPRPSSSVTPSAAPSAESSGSTASSPAATKSESPKTAPADDPLNLRTVLGAGALLAAAITGALALRRTLQRRRRRPGEKIAIAPETSTAEAQLAAAAEPDGATRLDVALRTMAHRAAQKEDPELVPPLRAARIGARAVEALPEDLSQEAQAPFVSGQAGWWILPSDAVLLDESAAREVPAPFPGLVTVGRTEAGELVLLNLAQLPALLLDGNPVHISEVCTSLALELGMSPWASDVEVVTIGFGEDLPQLLPTARIAHMRQAAHALRDLSERLLEAHQMPETQHQPYLLLCASSLDADTAWQFADLIDKSGTVPVALVAPASSAAAHFPEAEILNASLGEPQNLHYTGTDITVQRLEHAAYIQITTALKVSGQPSHPAEGPWQDVPAEPETVQQPDPRVSEEPIASMPATPSPSLSEAADVGGDVFPALLAATSDPAGLRLLPTKPDQADAQPSPDTTTASPARAPIAVADTTGQEAEKTGAHQDSAEERKEECEAHDLHAPEIRVLGPVEVTGVDSTGHGPRMAQLAALLFFRTGRSADALCSDMDPVSPWSLSTLNARMQGLRRSLGNDPAGDPYVPRRKTGDSPYRLSPGVRCDWTRFLQLVERALPLGPAGLTDLERALTLVRGRPFGGKPLPWAEPYQQEMVTRIIDVAHTVATYRTPAGLHHDLSAARQAVATGLDVDDTAELLYRDWLRIEHAAGNRQGLHTAITRVQQVNRSLDCSLETETEQLISELLSPGPAGKAL</sequence>
<evidence type="ECO:0000256" key="1">
    <source>
        <dbReference type="SAM" id="MobiDB-lite"/>
    </source>
</evidence>
<feature type="compositionally biased region" description="Low complexity" evidence="1">
    <location>
        <begin position="160"/>
        <end position="174"/>
    </location>
</feature>
<reference evidence="4 5" key="1">
    <citation type="submission" date="2015-10" db="EMBL/GenBank/DDBJ databases">
        <title>Draft genome sequence of Streptomyces griseorubiginosus DSM 40469, type strain for the species Streptomyces griseorubiginosus.</title>
        <authorList>
            <person name="Ruckert C."/>
            <person name="Winkler A."/>
            <person name="Kalinowski J."/>
            <person name="Kampfer P."/>
            <person name="Glaeser S."/>
        </authorList>
    </citation>
    <scope>NUCLEOTIDE SEQUENCE [LARGE SCALE GENOMIC DNA]</scope>
    <source>
        <strain evidence="4 5">DSM 40469</strain>
    </source>
</reference>
<accession>A0A101RMA2</accession>
<feature type="compositionally biased region" description="Basic and acidic residues" evidence="1">
    <location>
        <begin position="871"/>
        <end position="897"/>
    </location>
</feature>
<name>A0A101RMA2_9ACTN</name>
<feature type="transmembrane region" description="Helical" evidence="2">
    <location>
        <begin position="21"/>
        <end position="47"/>
    </location>
</feature>
<feature type="region of interest" description="Disordered" evidence="1">
    <location>
        <begin position="279"/>
        <end position="300"/>
    </location>
</feature>
<feature type="compositionally biased region" description="Low complexity" evidence="1">
    <location>
        <begin position="399"/>
        <end position="426"/>
    </location>
</feature>
<dbReference type="InterPro" id="IPR052196">
    <property type="entry name" value="Bact_Kbp"/>
</dbReference>
<feature type="domain" description="LysM" evidence="3">
    <location>
        <begin position="255"/>
        <end position="312"/>
    </location>
</feature>
<proteinExistence type="predicted"/>
<protein>
    <recommendedName>
        <fullName evidence="3">LysM domain-containing protein</fullName>
    </recommendedName>
</protein>
<dbReference type="CDD" id="cd00118">
    <property type="entry name" value="LysM"/>
    <property type="match status" value="1"/>
</dbReference>
<dbReference type="EMBL" id="LMWV01000050">
    <property type="protein sequence ID" value="KUN58227.1"/>
    <property type="molecule type" value="Genomic_DNA"/>
</dbReference>
<keyword evidence="2" id="KW-0812">Transmembrane</keyword>
<feature type="transmembrane region" description="Helical" evidence="2">
    <location>
        <begin position="67"/>
        <end position="91"/>
    </location>
</feature>
<evidence type="ECO:0000313" key="4">
    <source>
        <dbReference type="EMBL" id="KUN58227.1"/>
    </source>
</evidence>
<dbReference type="InterPro" id="IPR036779">
    <property type="entry name" value="LysM_dom_sf"/>
</dbReference>
<keyword evidence="2" id="KW-0472">Membrane</keyword>
<feature type="region of interest" description="Disordered" evidence="1">
    <location>
        <begin position="833"/>
        <end position="897"/>
    </location>
</feature>
<dbReference type="AlphaFoldDB" id="A0A101RMA2"/>
<dbReference type="PANTHER" id="PTHR34700:SF4">
    <property type="entry name" value="PHAGE-LIKE ELEMENT PBSX PROTEIN XKDP"/>
    <property type="match status" value="1"/>
</dbReference>
<organism evidence="4 5">
    <name type="scientific">Streptomyces griseorubiginosus</name>
    <dbReference type="NCBI Taxonomy" id="67304"/>
    <lineage>
        <taxon>Bacteria</taxon>
        <taxon>Bacillati</taxon>
        <taxon>Actinomycetota</taxon>
        <taxon>Actinomycetes</taxon>
        <taxon>Kitasatosporales</taxon>
        <taxon>Streptomycetaceae</taxon>
        <taxon>Streptomyces</taxon>
    </lineage>
</organism>
<dbReference type="RefSeq" id="WP_062246951.1">
    <property type="nucleotide sequence ID" value="NZ_KQ948753.1"/>
</dbReference>
<evidence type="ECO:0000313" key="5">
    <source>
        <dbReference type="Proteomes" id="UP000054375"/>
    </source>
</evidence>
<dbReference type="PANTHER" id="PTHR34700">
    <property type="entry name" value="POTASSIUM BINDING PROTEIN KBP"/>
    <property type="match status" value="1"/>
</dbReference>
<feature type="compositionally biased region" description="Basic and acidic residues" evidence="1">
    <location>
        <begin position="320"/>
        <end position="332"/>
    </location>
</feature>
<feature type="compositionally biased region" description="Low complexity" evidence="1">
    <location>
        <begin position="354"/>
        <end position="376"/>
    </location>
</feature>
<keyword evidence="2" id="KW-1133">Transmembrane helix</keyword>
<feature type="compositionally biased region" description="Polar residues" evidence="1">
    <location>
        <begin position="341"/>
        <end position="353"/>
    </location>
</feature>
<comment type="caution">
    <text evidence="4">The sequence shown here is derived from an EMBL/GenBank/DDBJ whole genome shotgun (WGS) entry which is preliminary data.</text>
</comment>
<feature type="region of interest" description="Disordered" evidence="1">
    <location>
        <begin position="766"/>
        <end position="815"/>
    </location>
</feature>
<keyword evidence="5" id="KW-1185">Reference proteome</keyword>